<evidence type="ECO:0000256" key="2">
    <source>
        <dbReference type="ARBA" id="ARBA00022694"/>
    </source>
</evidence>
<protein>
    <submittedName>
        <fullName evidence="8">POP1-domain-containing protein</fullName>
    </submittedName>
</protein>
<dbReference type="Proteomes" id="UP000218811">
    <property type="component" value="Unassembled WGS sequence"/>
</dbReference>
<dbReference type="AlphaFoldDB" id="A0A2H3JVR2"/>
<dbReference type="GO" id="GO:0001682">
    <property type="term" value="P:tRNA 5'-leader removal"/>
    <property type="evidence" value="ECO:0007669"/>
    <property type="project" value="InterPro"/>
</dbReference>
<proteinExistence type="predicted"/>
<feature type="compositionally biased region" description="Basic and acidic residues" evidence="4">
    <location>
        <begin position="52"/>
        <end position="75"/>
    </location>
</feature>
<evidence type="ECO:0000259" key="5">
    <source>
        <dbReference type="Pfam" id="PF06978"/>
    </source>
</evidence>
<dbReference type="Pfam" id="PF08170">
    <property type="entry name" value="POPLD"/>
    <property type="match status" value="1"/>
</dbReference>
<evidence type="ECO:0000256" key="3">
    <source>
        <dbReference type="ARBA" id="ARBA00023242"/>
    </source>
</evidence>
<evidence type="ECO:0000313" key="8">
    <source>
        <dbReference type="EMBL" id="PCH40247.1"/>
    </source>
</evidence>
<dbReference type="OrthoDB" id="442863at2759"/>
<name>A0A2H3JVR2_WOLCO</name>
<keyword evidence="9" id="KW-1185">Reference proteome</keyword>
<dbReference type="InterPro" id="IPR039182">
    <property type="entry name" value="Pop1"/>
</dbReference>
<dbReference type="InterPro" id="IPR009723">
    <property type="entry name" value="Pop1_N"/>
</dbReference>
<accession>A0A2H3JVR2</accession>
<dbReference type="Pfam" id="PF06978">
    <property type="entry name" value="POP1_N"/>
    <property type="match status" value="2"/>
</dbReference>
<dbReference type="OMA" id="KALSPMC"/>
<sequence>MQGLPSVLNVEKYAEARAFEIDAMERAMQNARSNATQRAWQQLPRHLRRRAASHDVRRVPSRLREKARSEMDPARPKAKYYIPKRSRKGAISRTQQLLKRQVNKTWLETHIWHAKRMHMEDMWGYRLAVTPTEKAFRPSHRASVHGSILHDASYYALLEVKGPEDILCVLLDSCCDHQGPRAGSKRFLAGSRTCETHIYAHNAYPFDLIGPATVIWEPRAPDSGYSAAQTMVGSKRKQKGKGKNTGHSEAPSLTRKVWIRVHPAVTTEVFHTLHTAASFALDAAKKAAGGEFKADVEVADLRENVNVYEIMGPKSSQVIKGALKPLCNSEDEEFKAFWNSLDHLQSSGSLSRGMIVGFSVHDPRLSFPPKNQKIDYESQPPSSQVYTFPSASLASSAIWDDATRSLLRKPKYKKMEIDKRRSANLIPGRKLTPTDNDNVVPVMLIQRSVESPTISTSSSNYTSDSASLHGWTLIVPSGWAMPFFSSLIYTGTRIAGQRERATQAFESGCAYFPRDYPTTDAYDAFATERGEEEAAKWERTPPAKRVNYAKLGTRSPWQPDWTVVLGLEETDFVSTQREDTAASQVDAAVVEPWLLRGADIASKLFAVPSQLDTAVGLLEYIDRLRTDRGQGPLGTHITAKALWNGALVMVRLLLRGRGKPADMAHIYILDDSEARQWLTAEELKKGRDHIPEEVEDETELSKIVPSPDSIIGYVTAGDFSLTLGEGHAIGSIPLRRFVELKRQADRLRTGSTLLVKVRNREGNICRAAHLEVLP</sequence>
<dbReference type="InterPro" id="IPR055079">
    <property type="entry name" value="POP1_C"/>
</dbReference>
<evidence type="ECO:0000259" key="7">
    <source>
        <dbReference type="Pfam" id="PF22770"/>
    </source>
</evidence>
<dbReference type="GO" id="GO:0005655">
    <property type="term" value="C:nucleolar ribonuclease P complex"/>
    <property type="evidence" value="ECO:0007669"/>
    <property type="project" value="InterPro"/>
</dbReference>
<comment type="subcellular location">
    <subcellularLocation>
        <location evidence="1">Nucleus</location>
    </subcellularLocation>
</comment>
<evidence type="ECO:0000256" key="4">
    <source>
        <dbReference type="SAM" id="MobiDB-lite"/>
    </source>
</evidence>
<dbReference type="InterPro" id="IPR012590">
    <property type="entry name" value="POPLD_dom"/>
</dbReference>
<dbReference type="EMBL" id="KB468053">
    <property type="protein sequence ID" value="PCH40247.1"/>
    <property type="molecule type" value="Genomic_DNA"/>
</dbReference>
<feature type="domain" description="Pop1 N-terminal" evidence="5">
    <location>
        <begin position="87"/>
        <end position="162"/>
    </location>
</feature>
<feature type="domain" description="POP1 C-terminal" evidence="7">
    <location>
        <begin position="706"/>
        <end position="773"/>
    </location>
</feature>
<evidence type="ECO:0000313" key="9">
    <source>
        <dbReference type="Proteomes" id="UP000218811"/>
    </source>
</evidence>
<reference evidence="8 9" key="1">
    <citation type="journal article" date="2012" name="Science">
        <title>The Paleozoic origin of enzymatic lignin decomposition reconstructed from 31 fungal genomes.</title>
        <authorList>
            <person name="Floudas D."/>
            <person name="Binder M."/>
            <person name="Riley R."/>
            <person name="Barry K."/>
            <person name="Blanchette R.A."/>
            <person name="Henrissat B."/>
            <person name="Martinez A.T."/>
            <person name="Otillar R."/>
            <person name="Spatafora J.W."/>
            <person name="Yadav J.S."/>
            <person name="Aerts A."/>
            <person name="Benoit I."/>
            <person name="Boyd A."/>
            <person name="Carlson A."/>
            <person name="Copeland A."/>
            <person name="Coutinho P.M."/>
            <person name="de Vries R.P."/>
            <person name="Ferreira P."/>
            <person name="Findley K."/>
            <person name="Foster B."/>
            <person name="Gaskell J."/>
            <person name="Glotzer D."/>
            <person name="Gorecki P."/>
            <person name="Heitman J."/>
            <person name="Hesse C."/>
            <person name="Hori C."/>
            <person name="Igarashi K."/>
            <person name="Jurgens J.A."/>
            <person name="Kallen N."/>
            <person name="Kersten P."/>
            <person name="Kohler A."/>
            <person name="Kuees U."/>
            <person name="Kumar T.K.A."/>
            <person name="Kuo A."/>
            <person name="LaButti K."/>
            <person name="Larrondo L.F."/>
            <person name="Lindquist E."/>
            <person name="Ling A."/>
            <person name="Lombard V."/>
            <person name="Lucas S."/>
            <person name="Lundell T."/>
            <person name="Martin R."/>
            <person name="McLaughlin D.J."/>
            <person name="Morgenstern I."/>
            <person name="Morin E."/>
            <person name="Murat C."/>
            <person name="Nagy L.G."/>
            <person name="Nolan M."/>
            <person name="Ohm R.A."/>
            <person name="Patyshakuliyeva A."/>
            <person name="Rokas A."/>
            <person name="Ruiz-Duenas F.J."/>
            <person name="Sabat G."/>
            <person name="Salamov A."/>
            <person name="Samejima M."/>
            <person name="Schmutz J."/>
            <person name="Slot J.C."/>
            <person name="St John F."/>
            <person name="Stenlid J."/>
            <person name="Sun H."/>
            <person name="Sun S."/>
            <person name="Syed K."/>
            <person name="Tsang A."/>
            <person name="Wiebenga A."/>
            <person name="Young D."/>
            <person name="Pisabarro A."/>
            <person name="Eastwood D.C."/>
            <person name="Martin F."/>
            <person name="Cullen D."/>
            <person name="Grigoriev I.V."/>
            <person name="Hibbett D.S."/>
        </authorList>
    </citation>
    <scope>NUCLEOTIDE SEQUENCE [LARGE SCALE GENOMIC DNA]</scope>
    <source>
        <strain evidence="8 9">MD-104</strain>
    </source>
</reference>
<evidence type="ECO:0000256" key="1">
    <source>
        <dbReference type="ARBA" id="ARBA00004123"/>
    </source>
</evidence>
<dbReference type="GO" id="GO:0000172">
    <property type="term" value="C:ribonuclease MRP complex"/>
    <property type="evidence" value="ECO:0007669"/>
    <property type="project" value="InterPro"/>
</dbReference>
<dbReference type="Pfam" id="PF22770">
    <property type="entry name" value="POP1_C"/>
    <property type="match status" value="1"/>
</dbReference>
<feature type="domain" description="POPLD" evidence="6">
    <location>
        <begin position="470"/>
        <end position="561"/>
    </location>
</feature>
<gene>
    <name evidence="8" type="ORF">WOLCODRAFT_88572</name>
</gene>
<dbReference type="STRING" id="742152.A0A2H3JVR2"/>
<feature type="region of interest" description="Disordered" evidence="4">
    <location>
        <begin position="46"/>
        <end position="75"/>
    </location>
</feature>
<keyword evidence="2" id="KW-0819">tRNA processing</keyword>
<evidence type="ECO:0000259" key="6">
    <source>
        <dbReference type="Pfam" id="PF08170"/>
    </source>
</evidence>
<dbReference type="PANTHER" id="PTHR22731">
    <property type="entry name" value="RIBONUCLEASES P/MRP PROTEIN SUBUNIT POP1"/>
    <property type="match status" value="1"/>
</dbReference>
<dbReference type="PANTHER" id="PTHR22731:SF3">
    <property type="entry name" value="RIBONUCLEASES P_MRP PROTEIN SUBUNIT POP1"/>
    <property type="match status" value="1"/>
</dbReference>
<organism evidence="8 9">
    <name type="scientific">Wolfiporia cocos (strain MD-104)</name>
    <name type="common">Brown rot fungus</name>
    <dbReference type="NCBI Taxonomy" id="742152"/>
    <lineage>
        <taxon>Eukaryota</taxon>
        <taxon>Fungi</taxon>
        <taxon>Dikarya</taxon>
        <taxon>Basidiomycota</taxon>
        <taxon>Agaricomycotina</taxon>
        <taxon>Agaricomycetes</taxon>
        <taxon>Polyporales</taxon>
        <taxon>Phaeolaceae</taxon>
        <taxon>Wolfiporia</taxon>
    </lineage>
</organism>
<keyword evidence="3" id="KW-0539">Nucleus</keyword>
<feature type="domain" description="Pop1 N-terminal" evidence="5">
    <location>
        <begin position="13"/>
        <end position="78"/>
    </location>
</feature>